<reference evidence="3 4" key="2">
    <citation type="submission" date="2015-09" db="EMBL/GenBank/DDBJ databases">
        <title>Heavy metals and arsenic resistance mechanisms in polyextremophilic archaea of the family Ferroplasmaceae.</title>
        <authorList>
            <person name="Bulaev A.G."/>
            <person name="Kanygina A.V."/>
        </authorList>
    </citation>
    <scope>NUCLEOTIDE SEQUENCE [LARGE SCALE GENOMIC DNA]</scope>
    <source>
        <strain evidence="3 4">VT</strain>
    </source>
</reference>
<keyword evidence="1" id="KW-0812">Transmembrane</keyword>
<sequence length="176" mass="19232">MIKKIATIGLILLMLGVAMGLAGFMTIDKAPTNTQLEPVKAGEYRTSRMYYVTGDVIIIANPGNDSGLIKYSQLSYVTSKNISQNAIKPSRSVTGGLEYSNLNSGTYVFVVFNSSKPSNMGFSLESSSEYRDIMIAYYAMISGVFIFIAGIIIIIIGLILKPKKKVPLKTVIRKNK</sequence>
<dbReference type="EMBL" id="LJCQ01000168">
    <property type="protein sequence ID" value="KPV46883.1"/>
    <property type="molecule type" value="Genomic_DNA"/>
</dbReference>
<protein>
    <submittedName>
        <fullName evidence="2">Uncharacterized protein</fullName>
    </submittedName>
</protein>
<accession>A0A0P9F4W9</accession>
<evidence type="ECO:0000313" key="2">
    <source>
        <dbReference type="EMBL" id="KPV46883.1"/>
    </source>
</evidence>
<comment type="caution">
    <text evidence="2">The sequence shown here is derived from an EMBL/GenBank/DDBJ whole genome shotgun (WGS) entry which is preliminary data.</text>
</comment>
<evidence type="ECO:0000313" key="5">
    <source>
        <dbReference type="Proteomes" id="UP000050515"/>
    </source>
</evidence>
<feature type="transmembrane region" description="Helical" evidence="1">
    <location>
        <begin position="135"/>
        <end position="160"/>
    </location>
</feature>
<name>A0A0P9F4W9_9ARCH</name>
<dbReference type="EMBL" id="LKBG01000156">
    <property type="protein sequence ID" value="KQB35276.1"/>
    <property type="molecule type" value="Genomic_DNA"/>
</dbReference>
<gene>
    <name evidence="3" type="ORF">AOG54_03270</name>
    <name evidence="2" type="ORF">SE19_03465</name>
</gene>
<dbReference type="AlphaFoldDB" id="A0A0P9F4W9"/>
<dbReference type="Proteomes" id="UP000050515">
    <property type="component" value="Unassembled WGS sequence"/>
</dbReference>
<evidence type="ECO:0000313" key="4">
    <source>
        <dbReference type="Proteomes" id="UP000050320"/>
    </source>
</evidence>
<keyword evidence="1" id="KW-0472">Membrane</keyword>
<organism evidence="2 5">
    <name type="scientific">Acidiplasma aeolicum</name>
    <dbReference type="NCBI Taxonomy" id="507754"/>
    <lineage>
        <taxon>Archaea</taxon>
        <taxon>Methanobacteriati</taxon>
        <taxon>Thermoplasmatota</taxon>
        <taxon>Thermoplasmata</taxon>
        <taxon>Thermoplasmatales</taxon>
        <taxon>Ferroplasmaceae</taxon>
        <taxon>Acidiplasma</taxon>
    </lineage>
</organism>
<evidence type="ECO:0000313" key="3">
    <source>
        <dbReference type="EMBL" id="KQB35276.1"/>
    </source>
</evidence>
<reference evidence="2 5" key="1">
    <citation type="submission" date="2015-09" db="EMBL/GenBank/DDBJ databases">
        <title>Draft genome sequence of Acidiplasma aeolicum DSM 18409.</title>
        <authorList>
            <person name="Hemp J."/>
        </authorList>
    </citation>
    <scope>NUCLEOTIDE SEQUENCE [LARGE SCALE GENOMIC DNA]</scope>
    <source>
        <strain evidence="2 5">V</strain>
    </source>
</reference>
<proteinExistence type="predicted"/>
<keyword evidence="1" id="KW-1133">Transmembrane helix</keyword>
<dbReference type="PATRIC" id="fig|507754.4.peg.1182"/>
<dbReference type="RefSeq" id="WP_054964048.1">
    <property type="nucleotide sequence ID" value="NZ_LJCQ01000168.1"/>
</dbReference>
<evidence type="ECO:0000256" key="1">
    <source>
        <dbReference type="SAM" id="Phobius"/>
    </source>
</evidence>
<dbReference type="Proteomes" id="UP000050320">
    <property type="component" value="Unassembled WGS sequence"/>
</dbReference>
<keyword evidence="4" id="KW-1185">Reference proteome</keyword>